<feature type="domain" description="PAS" evidence="19">
    <location>
        <begin position="1621"/>
        <end position="1698"/>
    </location>
</feature>
<dbReference type="InterPro" id="IPR011006">
    <property type="entry name" value="CheY-like_superfamily"/>
</dbReference>
<dbReference type="FunFam" id="2.10.70.100:FF:000001">
    <property type="entry name" value="Sensory transduction histidine kinase"/>
    <property type="match status" value="1"/>
</dbReference>
<dbReference type="InterPro" id="IPR013656">
    <property type="entry name" value="PAS_4"/>
</dbReference>
<feature type="domain" description="PAS" evidence="19">
    <location>
        <begin position="1251"/>
        <end position="1323"/>
    </location>
</feature>
<comment type="caution">
    <text evidence="21">The sequence shown here is derived from an EMBL/GenBank/DDBJ whole genome shotgun (WGS) entry which is preliminary data.</text>
</comment>
<dbReference type="GO" id="GO:0004673">
    <property type="term" value="F:protein histidine kinase activity"/>
    <property type="evidence" value="ECO:0007669"/>
    <property type="project" value="UniProtKB-EC"/>
</dbReference>
<evidence type="ECO:0000313" key="21">
    <source>
        <dbReference type="EMBL" id="MBE9022765.1"/>
    </source>
</evidence>
<dbReference type="Pfam" id="PF08447">
    <property type="entry name" value="PAS_3"/>
    <property type="match status" value="6"/>
</dbReference>
<evidence type="ECO:0000256" key="13">
    <source>
        <dbReference type="ARBA" id="ARBA00022989"/>
    </source>
</evidence>
<comment type="subcellular location">
    <subcellularLocation>
        <location evidence="2">Cell inner membrane</location>
        <topology evidence="2">Multi-pass membrane protein</topology>
    </subcellularLocation>
</comment>
<evidence type="ECO:0000256" key="11">
    <source>
        <dbReference type="ARBA" id="ARBA00022741"/>
    </source>
</evidence>
<dbReference type="SMART" id="SM00086">
    <property type="entry name" value="PAC"/>
    <property type="match status" value="9"/>
</dbReference>
<feature type="domain" description="PAC" evidence="20">
    <location>
        <begin position="671"/>
        <end position="723"/>
    </location>
</feature>
<keyword evidence="7 15" id="KW-0597">Phosphoprotein</keyword>
<evidence type="ECO:0000256" key="15">
    <source>
        <dbReference type="PROSITE-ProRule" id="PRU00169"/>
    </source>
</evidence>
<dbReference type="RefSeq" id="WP_193915739.1">
    <property type="nucleotide sequence ID" value="NZ_JADEXS020000001.1"/>
</dbReference>
<dbReference type="PANTHER" id="PTHR43304:SF1">
    <property type="entry name" value="PAC DOMAIN-CONTAINING PROTEIN"/>
    <property type="match status" value="1"/>
</dbReference>
<evidence type="ECO:0000256" key="9">
    <source>
        <dbReference type="ARBA" id="ARBA00022692"/>
    </source>
</evidence>
<dbReference type="Pfam" id="PF08448">
    <property type="entry name" value="PAS_4"/>
    <property type="match status" value="3"/>
</dbReference>
<dbReference type="InterPro" id="IPR036890">
    <property type="entry name" value="HATPase_C_sf"/>
</dbReference>
<proteinExistence type="inferred from homology"/>
<keyword evidence="9" id="KW-0812">Transmembrane</keyword>
<feature type="domain" description="PAC" evidence="20">
    <location>
        <begin position="544"/>
        <end position="595"/>
    </location>
</feature>
<dbReference type="SUPFAM" id="SSF55874">
    <property type="entry name" value="ATPase domain of HSP90 chaperone/DNA topoisomerase II/histidine kinase"/>
    <property type="match status" value="1"/>
</dbReference>
<evidence type="ECO:0000256" key="1">
    <source>
        <dbReference type="ARBA" id="ARBA00000085"/>
    </source>
</evidence>
<keyword evidence="8" id="KW-0808">Transferase</keyword>
<feature type="domain" description="PAC" evidence="20">
    <location>
        <begin position="411"/>
        <end position="463"/>
    </location>
</feature>
<evidence type="ECO:0000313" key="22">
    <source>
        <dbReference type="Proteomes" id="UP000622533"/>
    </source>
</evidence>
<keyword evidence="12" id="KW-0418">Kinase</keyword>
<gene>
    <name evidence="21" type="ORF">IQ276_10070</name>
</gene>
<sequence length="1962" mass="224833">MTADSTTVFFVEDSAQDRALYRRLLEQDDRHTYNIYEFESGEEALHSCQATTPDVVLLDYQLPDLDGLEFLTELQRQTQGSQISVIMLTGQGDEAIAVQAIKNGAHDYLVKGKLTRDSLCRAIHGAIKQMQLMQQLQQQQEQQRLVGAIALRIRQSFKLQDILATSVQEVRQLLKTDRVLVYKLTPEMKDRVVAESVLPEWTPSLGLEIEATCFQENQRQEYRQGKIWTTTNIYEAGLSNCHIQLLEQFQVKANLVVPIVLENQGTPEVELWGLFIVHQCSAPRQWQTFEVELLKQLTVQLAIAIQQAQLYQNLQTLNTQLEAKVQERTAALEESDRRFRAIFNNTFQFTGLLTPDGILLEANQTALSFAGLKLEDVINLPFWEAHWWTISPQTQEQLKQAIARAAQGEFIRYEVDVIGANNRVATIDFSLRPLQNEIGQVVLLIPEGRDITERKQTELALHEREVMLHLIGDNLPNGAVYRVIRELDGSDRFSYLSGGIERLTEVRVEDALRDSSLLYRQFITEDVPQLQTAVEESMRHLSVFDIQLRIQTPSGQLKWLHFRSKPRQLKDGRMAWDGLVVDVTDLKRTEETLRKSQGLLEESQRVARLGNWEYELATGKIIWSKGLFDLFNREPTLLEPTYEENLQLYHPEDRQKLHQSVERAIATGESYKQILRVPQANGSNRYFEGIGHAEFNVDGQVIRLYGTAQDVTEREVALRDRQTAEERWQLAIAGTNEAIWDWDISTNQTFRSDRWFAILGYEPNEISDGDDEWATRIHPDDYTRVMAAQEAYLQRQVPDYNVEYRLRCKDGSYRWVRSRAKAIWNELGNPVRLVGSLGDMNDVYEELRLRKLAQEKLRQSEAQLATTQQIAHVGSWEWDLEMKKRSWSRETFRIFGLNPSQREPNQPEFLQMLHPEDRTLFQNNFERAIAQKTPFNIEYRIVRPDGSIRYVEAKAEIAYNPQGQAVKLLGSILDITERKQAELEIIRNRDLLEAVYDESADALFLVDLETLLTTDCNQRAVKLFAASSKAELISIEGNTLQKQQFTRDELDSITEEIKHQGFWSREIEYVTKQGNCFWGNIAVKQITVAGNAMNLVRVTDITARKRAEIALRESEERLQLALEASGDGLWDWNILTGEVYYSPRYLEMLGYAFDELPQNLSTWKRLVHPEDRAWVEEIMAAHLKDSSVPYKFDYRLRTKSGEYKWVADYGKVVMRDQQGNPLRMTGTHRDISDVYDELHLRKQTEAALARSEEQLRLTLEFNNIGLWDWNVKTGEVIWNDNHFRLLGLEPETSTAKYRLWRNSMHPEDIDRVEQALFKALAEHTNYEAEYRVIYPDASIHWLTGKGRGVYNEAGEAVRMLGVIINISEHKQAEAALRESEARFQAFMNNSPVLAWITDIEGRVLYLNQTYLRTFKLLPEQVIGQFISDLYPAEIAQQHFNHIRTVIETNQVLEVMEVAHRPDGTLGEFLVYKFPILGLSAQKLVGRVAIDITERKILERELAHQQKLLDAFISSAPVGLTVLDRHLHFSLVNQALAQMNGIAATAHIGKTVWEIIPDLARKLEPIFQHVLTMGKPILDLEIGGETPKLPGVKRTWLVSCFPIPSQAEQPIGIGFVIVEISDRKRAEQMLELQAIITRNMAEGICLVRATDAVFVYTNPKFDQMFGYDSGELIGQHVSIVNYGDERNTPEDVNQAIRSAVFQHGEATYEVHNVKKDGTPFWCNATSSVFEHPEYGSVLVAVQQDITEHKQAQEKIKASLKEKEVLLKEIHHRVKNNLGIVSSLLQMQCRRTQDPQVTAILRDSQNRIASIALVHEKLYRSDDLADIDFAQYIPDLTTHLFDSYNVSSSQIKLTIQVDNASLDIETAIPCGLIINELVSNALKYAFVGNREGEIEVKFYQESECTLILIVRDNGIGLPENFDSKKAKTLGITLVQGLVKQLRGKLEIDCHQGTQFKISFTNIGA</sequence>
<dbReference type="SUPFAM" id="SSF55781">
    <property type="entry name" value="GAF domain-like"/>
    <property type="match status" value="1"/>
</dbReference>
<comment type="similarity">
    <text evidence="3">In the N-terminal section; belongs to the phytochrome family.</text>
</comment>
<comment type="catalytic activity">
    <reaction evidence="1">
        <text>ATP + protein L-histidine = ADP + protein N-phospho-L-histidine.</text>
        <dbReference type="EC" id="2.7.13.3"/>
    </reaction>
</comment>
<dbReference type="SMART" id="SM00387">
    <property type="entry name" value="HATPase_c"/>
    <property type="match status" value="1"/>
</dbReference>
<dbReference type="Pfam" id="PF01590">
    <property type="entry name" value="GAF"/>
    <property type="match status" value="1"/>
</dbReference>
<dbReference type="InterPro" id="IPR003594">
    <property type="entry name" value="HATPase_dom"/>
</dbReference>
<keyword evidence="5" id="KW-1003">Cell membrane</keyword>
<feature type="domain" description="PAC" evidence="20">
    <location>
        <begin position="1705"/>
        <end position="1756"/>
    </location>
</feature>
<evidence type="ECO:0000256" key="5">
    <source>
        <dbReference type="ARBA" id="ARBA00022475"/>
    </source>
</evidence>
<evidence type="ECO:0000256" key="3">
    <source>
        <dbReference type="ARBA" id="ARBA00006402"/>
    </source>
</evidence>
<name>A0A8J6ZUB6_DESMC</name>
<evidence type="ECO:0000256" key="4">
    <source>
        <dbReference type="ARBA" id="ARBA00012438"/>
    </source>
</evidence>
<feature type="domain" description="PAS" evidence="19">
    <location>
        <begin position="1379"/>
        <end position="1449"/>
    </location>
</feature>
<dbReference type="InterPro" id="IPR016132">
    <property type="entry name" value="Phyto_chromo_attachment"/>
</dbReference>
<evidence type="ECO:0000256" key="7">
    <source>
        <dbReference type="ARBA" id="ARBA00022553"/>
    </source>
</evidence>
<dbReference type="InterPro" id="IPR029016">
    <property type="entry name" value="GAF-like_dom_sf"/>
</dbReference>
<evidence type="ECO:0000256" key="2">
    <source>
        <dbReference type="ARBA" id="ARBA00004429"/>
    </source>
</evidence>
<dbReference type="PROSITE" id="PS50112">
    <property type="entry name" value="PAS"/>
    <property type="match status" value="7"/>
</dbReference>
<dbReference type="InterPro" id="IPR005467">
    <property type="entry name" value="His_kinase_dom"/>
</dbReference>
<dbReference type="InterPro" id="IPR001610">
    <property type="entry name" value="PAC"/>
</dbReference>
<dbReference type="Gene3D" id="3.40.50.2300">
    <property type="match status" value="1"/>
</dbReference>
<keyword evidence="11" id="KW-0547">Nucleotide-binding</keyword>
<feature type="domain" description="PAS" evidence="19">
    <location>
        <begin position="724"/>
        <end position="796"/>
    </location>
</feature>
<dbReference type="Gene3D" id="3.30.450.40">
    <property type="match status" value="1"/>
</dbReference>
<dbReference type="SUPFAM" id="SSF55785">
    <property type="entry name" value="PYP-like sensor domain (PAS domain)"/>
    <property type="match status" value="11"/>
</dbReference>
<feature type="domain" description="PAC" evidence="20">
    <location>
        <begin position="935"/>
        <end position="987"/>
    </location>
</feature>
<dbReference type="InterPro" id="IPR000014">
    <property type="entry name" value="PAS"/>
</dbReference>
<dbReference type="EC" id="2.7.13.3" evidence="4"/>
<dbReference type="SMART" id="SM00065">
    <property type="entry name" value="GAF"/>
    <property type="match status" value="1"/>
</dbReference>
<dbReference type="SMART" id="SM00448">
    <property type="entry name" value="REC"/>
    <property type="match status" value="1"/>
</dbReference>
<dbReference type="InterPro" id="IPR000700">
    <property type="entry name" value="PAS-assoc_C"/>
</dbReference>
<evidence type="ECO:0000259" key="19">
    <source>
        <dbReference type="PROSITE" id="PS50112"/>
    </source>
</evidence>
<feature type="domain" description="Response regulatory" evidence="18">
    <location>
        <begin position="7"/>
        <end position="126"/>
    </location>
</feature>
<feature type="modified residue" description="4-aspartylphosphate" evidence="15">
    <location>
        <position position="59"/>
    </location>
</feature>
<dbReference type="InterPro" id="IPR035965">
    <property type="entry name" value="PAS-like_dom_sf"/>
</dbReference>
<dbReference type="GO" id="GO:0000166">
    <property type="term" value="F:nucleotide binding"/>
    <property type="evidence" value="ECO:0007669"/>
    <property type="project" value="UniProtKB-KW"/>
</dbReference>
<dbReference type="PANTHER" id="PTHR43304">
    <property type="entry name" value="PHYTOCHROME-LIKE PROTEIN CPH1"/>
    <property type="match status" value="1"/>
</dbReference>
<evidence type="ECO:0000256" key="10">
    <source>
        <dbReference type="ARBA" id="ARBA00022737"/>
    </source>
</evidence>
<evidence type="ECO:0000259" key="20">
    <source>
        <dbReference type="PROSITE" id="PS50113"/>
    </source>
</evidence>
<dbReference type="Gene3D" id="3.30.450.20">
    <property type="entry name" value="PAS domain"/>
    <property type="match status" value="11"/>
</dbReference>
<evidence type="ECO:0000256" key="14">
    <source>
        <dbReference type="ARBA" id="ARBA00023136"/>
    </source>
</evidence>
<dbReference type="NCBIfam" id="TIGR00229">
    <property type="entry name" value="sensory_box"/>
    <property type="match status" value="9"/>
</dbReference>
<dbReference type="InterPro" id="IPR011495">
    <property type="entry name" value="Sig_transdc_His_kin_sub2_dim/P"/>
</dbReference>
<feature type="domain" description="PAS" evidence="19">
    <location>
        <begin position="1114"/>
        <end position="1186"/>
    </location>
</feature>
<feature type="domain" description="PAC" evidence="20">
    <location>
        <begin position="1326"/>
        <end position="1378"/>
    </location>
</feature>
<keyword evidence="14" id="KW-0472">Membrane</keyword>
<organism evidence="21 22">
    <name type="scientific">Desmonostoc muscorum LEGE 12446</name>
    <dbReference type="NCBI Taxonomy" id="1828758"/>
    <lineage>
        <taxon>Bacteria</taxon>
        <taxon>Bacillati</taxon>
        <taxon>Cyanobacteriota</taxon>
        <taxon>Cyanophyceae</taxon>
        <taxon>Nostocales</taxon>
        <taxon>Nostocaceae</taxon>
        <taxon>Desmonostoc</taxon>
    </lineage>
</organism>
<feature type="domain" description="Histidine kinase" evidence="17">
    <location>
        <begin position="1767"/>
        <end position="1961"/>
    </location>
</feature>
<evidence type="ECO:0000259" key="16">
    <source>
        <dbReference type="PROSITE" id="PS50046"/>
    </source>
</evidence>
<dbReference type="Pfam" id="PF02518">
    <property type="entry name" value="HATPase_c"/>
    <property type="match status" value="1"/>
</dbReference>
<dbReference type="PROSITE" id="PS50113">
    <property type="entry name" value="PAC"/>
    <property type="match status" value="8"/>
</dbReference>
<feature type="domain" description="PAC" evidence="20">
    <location>
        <begin position="800"/>
        <end position="852"/>
    </location>
</feature>
<feature type="domain" description="Phytochrome chromophore attachment site" evidence="16">
    <location>
        <begin position="158"/>
        <end position="300"/>
    </location>
</feature>
<keyword evidence="13" id="KW-1133">Transmembrane helix</keyword>
<dbReference type="InterPro" id="IPR052162">
    <property type="entry name" value="Sensor_kinase/Photoreceptor"/>
</dbReference>
<dbReference type="InterPro" id="IPR013655">
    <property type="entry name" value="PAS_fold_3"/>
</dbReference>
<dbReference type="InterPro" id="IPR001789">
    <property type="entry name" value="Sig_transdc_resp-reg_receiver"/>
</dbReference>
<evidence type="ECO:0000259" key="18">
    <source>
        <dbReference type="PROSITE" id="PS50110"/>
    </source>
</evidence>
<dbReference type="Gene3D" id="3.30.565.10">
    <property type="entry name" value="Histidine kinase-like ATPase, C-terminal domain"/>
    <property type="match status" value="1"/>
</dbReference>
<reference evidence="21" key="1">
    <citation type="submission" date="2020-10" db="EMBL/GenBank/DDBJ databases">
        <authorList>
            <person name="Castelo-Branco R."/>
            <person name="Eusebio N."/>
            <person name="Adriana R."/>
            <person name="Vieira A."/>
            <person name="Brugerolle De Fraissinette N."/>
            <person name="Rezende De Castro R."/>
            <person name="Schneider M.P."/>
            <person name="Vasconcelos V."/>
            <person name="Leao P.N."/>
        </authorList>
    </citation>
    <scope>NUCLEOTIDE SEQUENCE</scope>
    <source>
        <strain evidence="21">LEGE 12446</strain>
    </source>
</reference>
<feature type="domain" description="PAC" evidence="20">
    <location>
        <begin position="1190"/>
        <end position="1243"/>
    </location>
</feature>
<dbReference type="Pfam" id="PF00072">
    <property type="entry name" value="Response_reg"/>
    <property type="match status" value="1"/>
</dbReference>
<dbReference type="Proteomes" id="UP000622533">
    <property type="component" value="Unassembled WGS sequence"/>
</dbReference>
<dbReference type="Pfam" id="PF13426">
    <property type="entry name" value="PAS_9"/>
    <property type="match status" value="2"/>
</dbReference>
<keyword evidence="6" id="KW-0997">Cell inner membrane</keyword>
<evidence type="ECO:0000256" key="6">
    <source>
        <dbReference type="ARBA" id="ARBA00022519"/>
    </source>
</evidence>
<dbReference type="GO" id="GO:0005886">
    <property type="term" value="C:plasma membrane"/>
    <property type="evidence" value="ECO:0007669"/>
    <property type="project" value="UniProtKB-SubCell"/>
</dbReference>
<evidence type="ECO:0000256" key="8">
    <source>
        <dbReference type="ARBA" id="ARBA00022679"/>
    </source>
</evidence>
<feature type="domain" description="PAS" evidence="19">
    <location>
        <begin position="860"/>
        <end position="932"/>
    </location>
</feature>
<dbReference type="Gene3D" id="2.10.70.100">
    <property type="match status" value="3"/>
</dbReference>
<dbReference type="CDD" id="cd00156">
    <property type="entry name" value="REC"/>
    <property type="match status" value="1"/>
</dbReference>
<dbReference type="Pfam" id="PF07568">
    <property type="entry name" value="HisKA_2"/>
    <property type="match status" value="1"/>
</dbReference>
<dbReference type="FunFam" id="3.30.450.20:FF:000155">
    <property type="entry name" value="Sensor histidine kinase TodS"/>
    <property type="match status" value="1"/>
</dbReference>
<accession>A0A8J6ZUB6</accession>
<dbReference type="SUPFAM" id="SSF52172">
    <property type="entry name" value="CheY-like"/>
    <property type="match status" value="1"/>
</dbReference>
<dbReference type="CDD" id="cd00130">
    <property type="entry name" value="PAS"/>
    <property type="match status" value="8"/>
</dbReference>
<dbReference type="GO" id="GO:0000160">
    <property type="term" value="P:phosphorelay signal transduction system"/>
    <property type="evidence" value="ECO:0007669"/>
    <property type="project" value="InterPro"/>
</dbReference>
<keyword evidence="22" id="KW-1185">Reference proteome</keyword>
<feature type="domain" description="PAS" evidence="19">
    <location>
        <begin position="335"/>
        <end position="409"/>
    </location>
</feature>
<dbReference type="PROSITE" id="PS50109">
    <property type="entry name" value="HIS_KIN"/>
    <property type="match status" value="1"/>
</dbReference>
<dbReference type="PROSITE" id="PS50110">
    <property type="entry name" value="RESPONSE_REGULATORY"/>
    <property type="match status" value="1"/>
</dbReference>
<keyword evidence="10" id="KW-0677">Repeat</keyword>
<dbReference type="SMART" id="SM00091">
    <property type="entry name" value="PAS"/>
    <property type="match status" value="10"/>
</dbReference>
<protein>
    <recommendedName>
        <fullName evidence="4">histidine kinase</fullName>
        <ecNumber evidence="4">2.7.13.3</ecNumber>
    </recommendedName>
</protein>
<evidence type="ECO:0000259" key="17">
    <source>
        <dbReference type="PROSITE" id="PS50109"/>
    </source>
</evidence>
<dbReference type="EMBL" id="JADEXS010000103">
    <property type="protein sequence ID" value="MBE9022765.1"/>
    <property type="molecule type" value="Genomic_DNA"/>
</dbReference>
<dbReference type="PROSITE" id="PS50046">
    <property type="entry name" value="PHYTOCHROME_2"/>
    <property type="match status" value="1"/>
</dbReference>
<evidence type="ECO:0000256" key="12">
    <source>
        <dbReference type="ARBA" id="ARBA00022777"/>
    </source>
</evidence>
<dbReference type="InterPro" id="IPR003018">
    <property type="entry name" value="GAF"/>
</dbReference>